<protein>
    <submittedName>
        <fullName evidence="2">Uncharacterized protein</fullName>
    </submittedName>
</protein>
<evidence type="ECO:0000313" key="3">
    <source>
        <dbReference type="Proteomes" id="UP000007077"/>
    </source>
</evidence>
<accession>E4PMT8</accession>
<evidence type="ECO:0000256" key="1">
    <source>
        <dbReference type="SAM" id="MobiDB-lite"/>
    </source>
</evidence>
<dbReference type="STRING" id="225937.HP15_452"/>
<sequence length="36" mass="4200">MANQTRLPMKTGITRARESDTHPVYPAKMRNRIQET</sequence>
<evidence type="ECO:0000313" key="2">
    <source>
        <dbReference type="EMBL" id="ADP96216.1"/>
    </source>
</evidence>
<feature type="region of interest" description="Disordered" evidence="1">
    <location>
        <begin position="1"/>
        <end position="36"/>
    </location>
</feature>
<dbReference type="AlphaFoldDB" id="E4PMT8"/>
<dbReference type="PATRIC" id="fig|225937.3.peg.457"/>
<reference evidence="3" key="2">
    <citation type="submission" date="2010-02" db="EMBL/GenBank/DDBJ databases">
        <title>Complete genome sequence of Marinobacter adhaerens type strain (HP15).</title>
        <authorList>
            <person name="Gaerdes A.A.M."/>
            <person name="Kaeppel E."/>
            <person name="Shezad A."/>
            <person name="Seebah S."/>
            <person name="Teeling H."/>
            <person name="Yarza P."/>
            <person name="Gloeckner F.O."/>
            <person name="Ullrich M.S."/>
        </authorList>
    </citation>
    <scope>NUCLEOTIDE SEQUENCE [LARGE SCALE GENOMIC DNA]</scope>
    <source>
        <strain evidence="3">DSM 23420 / HP15</strain>
    </source>
</reference>
<name>E4PMT8_MARAH</name>
<dbReference type="Proteomes" id="UP000007077">
    <property type="component" value="Chromosome"/>
</dbReference>
<organism evidence="2 3">
    <name type="scientific">Marinobacter adhaerens (strain DSM 23420 / HP15)</name>
    <dbReference type="NCBI Taxonomy" id="225937"/>
    <lineage>
        <taxon>Bacteria</taxon>
        <taxon>Pseudomonadati</taxon>
        <taxon>Pseudomonadota</taxon>
        <taxon>Gammaproteobacteria</taxon>
        <taxon>Pseudomonadales</taxon>
        <taxon>Marinobacteraceae</taxon>
        <taxon>Marinobacter</taxon>
    </lineage>
</organism>
<gene>
    <name evidence="2" type="ordered locus">HP15_452</name>
</gene>
<dbReference type="HOGENOM" id="CLU_3356970_0_0_6"/>
<dbReference type="EMBL" id="CP001978">
    <property type="protein sequence ID" value="ADP96216.1"/>
    <property type="molecule type" value="Genomic_DNA"/>
</dbReference>
<dbReference type="KEGG" id="mad:HP15_452"/>
<proteinExistence type="predicted"/>
<reference evidence="2 3" key="1">
    <citation type="journal article" date="2010" name="Stand. Genomic Sci.">
        <title>Complete genome sequence of Marinobacter adhaerens type strain (HP15), a diatom-interacting marine microorganism.</title>
        <authorList>
            <person name="Gardes A."/>
            <person name="Kaeppel E."/>
            <person name="Shehzad A."/>
            <person name="Seebah S."/>
            <person name="Teeling H."/>
            <person name="Yarza P."/>
            <person name="Glockner F.O."/>
            <person name="Grossart H.P."/>
            <person name="Ullrich M.S."/>
        </authorList>
    </citation>
    <scope>NUCLEOTIDE SEQUENCE [LARGE SCALE GENOMIC DNA]</scope>
    <source>
        <strain evidence="3">DSM 23420 / HP15</strain>
    </source>
</reference>